<dbReference type="Proteomes" id="UP000829196">
    <property type="component" value="Unassembled WGS sequence"/>
</dbReference>
<gene>
    <name evidence="2" type="ORF">KFK09_001041</name>
</gene>
<evidence type="ECO:0000256" key="1">
    <source>
        <dbReference type="SAM" id="Coils"/>
    </source>
</evidence>
<dbReference type="PANTHER" id="PTHR47214">
    <property type="entry name" value="PROTEIN ROUGH SHEATH 2 HOMOLOG"/>
    <property type="match status" value="1"/>
</dbReference>
<dbReference type="EMBL" id="JAGYWB010000001">
    <property type="protein sequence ID" value="KAI0531485.1"/>
    <property type="molecule type" value="Genomic_DNA"/>
</dbReference>
<evidence type="ECO:0000313" key="3">
    <source>
        <dbReference type="Proteomes" id="UP000829196"/>
    </source>
</evidence>
<evidence type="ECO:0000313" key="2">
    <source>
        <dbReference type="EMBL" id="KAI0531485.1"/>
    </source>
</evidence>
<dbReference type="InterPro" id="IPR052844">
    <property type="entry name" value="Leaf_Dev_Regulator"/>
</dbReference>
<dbReference type="SMR" id="A0A8T3CDA2"/>
<dbReference type="OrthoDB" id="2143914at2759"/>
<keyword evidence="3" id="KW-1185">Reference proteome</keyword>
<proteinExistence type="predicted"/>
<dbReference type="PANTHER" id="PTHR47214:SF3">
    <property type="entry name" value="TRANSCRIPTION FACTOR AS1"/>
    <property type="match status" value="1"/>
</dbReference>
<feature type="coiled-coil region" evidence="1">
    <location>
        <begin position="150"/>
        <end position="192"/>
    </location>
</feature>
<organism evidence="2 3">
    <name type="scientific">Dendrobium nobile</name>
    <name type="common">Orchid</name>
    <dbReference type="NCBI Taxonomy" id="94219"/>
    <lineage>
        <taxon>Eukaryota</taxon>
        <taxon>Viridiplantae</taxon>
        <taxon>Streptophyta</taxon>
        <taxon>Embryophyta</taxon>
        <taxon>Tracheophyta</taxon>
        <taxon>Spermatophyta</taxon>
        <taxon>Magnoliopsida</taxon>
        <taxon>Liliopsida</taxon>
        <taxon>Asparagales</taxon>
        <taxon>Orchidaceae</taxon>
        <taxon>Epidendroideae</taxon>
        <taxon>Malaxideae</taxon>
        <taxon>Dendrobiinae</taxon>
        <taxon>Dendrobium</taxon>
    </lineage>
</organism>
<sequence length="216" mass="24215">MAGHTIEVLTPVFPAAAMRLSPAAGESDLEKTLRDLKGPPFCLLPFLNPPTSSIFSNHQLFIFMAAPPLPPWLSSPSVTLTLSPSTAAPSASSPRLHIEKGAAFDLAECCRDLEEKHGALAAHKKEAAWHLRRVEQQLEAEKACRKRETMEEVEAKVKKLREEQAVALERIDAEYKEQLMVLRRDAEAKEQKLVEQWAAKHAKVRRLMEQMGCCRR</sequence>
<accession>A0A8T3CDA2</accession>
<protein>
    <submittedName>
        <fullName evidence="2">Uncharacterized protein</fullName>
    </submittedName>
</protein>
<comment type="caution">
    <text evidence="2">The sequence shown here is derived from an EMBL/GenBank/DDBJ whole genome shotgun (WGS) entry which is preliminary data.</text>
</comment>
<dbReference type="AlphaFoldDB" id="A0A8T3CDA2"/>
<reference evidence="2" key="1">
    <citation type="journal article" date="2022" name="Front. Genet.">
        <title>Chromosome-Scale Assembly of the Dendrobium nobile Genome Provides Insights Into the Molecular Mechanism of the Biosynthesis of the Medicinal Active Ingredient of Dendrobium.</title>
        <authorList>
            <person name="Xu Q."/>
            <person name="Niu S.-C."/>
            <person name="Li K.-L."/>
            <person name="Zheng P.-J."/>
            <person name="Zhang X.-J."/>
            <person name="Jia Y."/>
            <person name="Liu Y."/>
            <person name="Niu Y.-X."/>
            <person name="Yu L.-H."/>
            <person name="Chen D.-F."/>
            <person name="Zhang G.-Q."/>
        </authorList>
    </citation>
    <scope>NUCLEOTIDE SEQUENCE</scope>
    <source>
        <tissue evidence="2">Leaf</tissue>
    </source>
</reference>
<name>A0A8T3CDA2_DENNO</name>
<keyword evidence="1" id="KW-0175">Coiled coil</keyword>